<dbReference type="Proteomes" id="UP000182345">
    <property type="component" value="Unassembled WGS sequence"/>
</dbReference>
<evidence type="ECO:0000256" key="1">
    <source>
        <dbReference type="SAM" id="SignalP"/>
    </source>
</evidence>
<feature type="chain" id="PRO_5012633781" description="DUF5666 domain-containing protein" evidence="1">
    <location>
        <begin position="29"/>
        <end position="94"/>
    </location>
</feature>
<gene>
    <name evidence="2" type="ORF">AUJ42_02765</name>
</gene>
<keyword evidence="1" id="KW-0732">Signal</keyword>
<reference evidence="2 3" key="1">
    <citation type="journal article" date="2016" name="Environ. Microbiol.">
        <title>Genomic resolution of a cold subsurface aquifer community provides metabolic insights for novel microbes adapted to high CO concentrations.</title>
        <authorList>
            <person name="Probst A.J."/>
            <person name="Castelle C.J."/>
            <person name="Singh A."/>
            <person name="Brown C.T."/>
            <person name="Anantharaman K."/>
            <person name="Sharon I."/>
            <person name="Hug L.A."/>
            <person name="Burstein D."/>
            <person name="Emerson J.B."/>
            <person name="Thomas B.C."/>
            <person name="Banfield J.F."/>
        </authorList>
    </citation>
    <scope>NUCLEOTIDE SEQUENCE [LARGE SCALE GENOMIC DNA]</scope>
    <source>
        <strain evidence="2">CG1_02_44_10</strain>
    </source>
</reference>
<feature type="signal peptide" evidence="1">
    <location>
        <begin position="1"/>
        <end position="28"/>
    </location>
</feature>
<dbReference type="EMBL" id="MNUK01000063">
    <property type="protein sequence ID" value="OIN90685.1"/>
    <property type="molecule type" value="Genomic_DNA"/>
</dbReference>
<accession>A0A1J4RXF0</accession>
<name>A0A1J4RXF0_9BACT</name>
<protein>
    <recommendedName>
        <fullName evidence="4">DUF5666 domain-containing protein</fullName>
    </recommendedName>
</protein>
<evidence type="ECO:0000313" key="2">
    <source>
        <dbReference type="EMBL" id="OIN90685.1"/>
    </source>
</evidence>
<proteinExistence type="predicted"/>
<evidence type="ECO:0008006" key="4">
    <source>
        <dbReference type="Google" id="ProtNLM"/>
    </source>
</evidence>
<evidence type="ECO:0000313" key="3">
    <source>
        <dbReference type="Proteomes" id="UP000182345"/>
    </source>
</evidence>
<organism evidence="2 3">
    <name type="scientific">Candidatus Collierbacteria bacterium CG1_02_44_10</name>
    <dbReference type="NCBI Taxonomy" id="1805087"/>
    <lineage>
        <taxon>Bacteria</taxon>
        <taxon>Candidatus Collieribacteriota</taxon>
    </lineage>
</organism>
<dbReference type="AlphaFoldDB" id="A0A1J4RXF0"/>
<comment type="caution">
    <text evidence="2">The sequence shown here is derived from an EMBL/GenBank/DDBJ whole genome shotgun (WGS) entry which is preliminary data.</text>
</comment>
<dbReference type="PROSITE" id="PS51257">
    <property type="entry name" value="PROKAR_LIPOPROTEIN"/>
    <property type="match status" value="1"/>
</dbReference>
<sequence>MIKNSDAAAVGLLVCGLLLGGCSLVAQPADVQTESPVQVITGKILVVGDMVSISSSGKVIEIASRKIDLKTYNGKNVTVTGEFSGTTLFVDSVE</sequence>